<dbReference type="SMART" id="SM00471">
    <property type="entry name" value="HDc"/>
    <property type="match status" value="1"/>
</dbReference>
<accession>A0A7C4EI54</accession>
<evidence type="ECO:0000313" key="2">
    <source>
        <dbReference type="EMBL" id="HGG92664.1"/>
    </source>
</evidence>
<feature type="domain" description="HD/PDEase" evidence="1">
    <location>
        <begin position="201"/>
        <end position="313"/>
    </location>
</feature>
<dbReference type="Gene3D" id="1.10.3210.10">
    <property type="entry name" value="Hypothetical protein af1432"/>
    <property type="match status" value="1"/>
</dbReference>
<dbReference type="Gene3D" id="3.90.550.10">
    <property type="entry name" value="Spore Coat Polysaccharide Biosynthesis Protein SpsA, Chain A"/>
    <property type="match status" value="1"/>
</dbReference>
<evidence type="ECO:0000259" key="1">
    <source>
        <dbReference type="SMART" id="SM00471"/>
    </source>
</evidence>
<organism evidence="2">
    <name type="scientific">Fundidesulfovibrio putealis</name>
    <dbReference type="NCBI Taxonomy" id="270496"/>
    <lineage>
        <taxon>Bacteria</taxon>
        <taxon>Pseudomonadati</taxon>
        <taxon>Thermodesulfobacteriota</taxon>
        <taxon>Desulfovibrionia</taxon>
        <taxon>Desulfovibrionales</taxon>
        <taxon>Desulfovibrionaceae</taxon>
        <taxon>Fundidesulfovibrio</taxon>
    </lineage>
</organism>
<sequence>MGDFKPLLPLGGTTVLGRVAQTLRQAGVERVVVVTGHRAPEVEAHAAALGLESIFNPEYDAGMFGSLRRGLSALGQGADAALLLPVDIPLVRPQTIRAAIRAQTPETAVAYPCFRGERGHPPVIAGRHIPFLLSWRGEGGMRGALDALERREPVLDVPVPDAGVLFDLDTPRDYAAALERAPRLDTASQEEALALLDMHRVPPRGLAHARAVAALALALAEALNAARGPAGPALDLECVTGAALLHDLAKGQPEHEKAGGHILECWGMERTARVVAAHRDVAVPGDGVLTELEIVYLADKCMRGDRAVTIQERFWEKLRLYAQDPQAVAAITGRLRNAQAMRRAFLAATGSDPEVLARASAREALR</sequence>
<dbReference type="GO" id="GO:0016779">
    <property type="term" value="F:nucleotidyltransferase activity"/>
    <property type="evidence" value="ECO:0007669"/>
    <property type="project" value="UniProtKB-ARBA"/>
</dbReference>
<dbReference type="SUPFAM" id="SSF109604">
    <property type="entry name" value="HD-domain/PDEase-like"/>
    <property type="match status" value="1"/>
</dbReference>
<dbReference type="EMBL" id="DSRP01000475">
    <property type="protein sequence ID" value="HGG92664.1"/>
    <property type="molecule type" value="Genomic_DNA"/>
</dbReference>
<dbReference type="Pfam" id="PF01966">
    <property type="entry name" value="HD"/>
    <property type="match status" value="1"/>
</dbReference>
<dbReference type="PANTHER" id="PTHR43777">
    <property type="entry name" value="MOLYBDENUM COFACTOR CYTIDYLYLTRANSFERASE"/>
    <property type="match status" value="1"/>
</dbReference>
<dbReference type="InterPro" id="IPR003607">
    <property type="entry name" value="HD/PDEase_dom"/>
</dbReference>
<dbReference type="NCBIfam" id="NF045665">
    <property type="entry name" value="NTPtran_DVU1551"/>
    <property type="match status" value="1"/>
</dbReference>
<protein>
    <submittedName>
        <fullName evidence="2">Nucleotidyltransferase family protein</fullName>
    </submittedName>
</protein>
<dbReference type="InterPro" id="IPR006674">
    <property type="entry name" value="HD_domain"/>
</dbReference>
<dbReference type="SUPFAM" id="SSF53448">
    <property type="entry name" value="Nucleotide-diphospho-sugar transferases"/>
    <property type="match status" value="1"/>
</dbReference>
<dbReference type="AlphaFoldDB" id="A0A7C4EI54"/>
<dbReference type="PANTHER" id="PTHR43777:SF1">
    <property type="entry name" value="MOLYBDENUM COFACTOR CYTIDYLYLTRANSFERASE"/>
    <property type="match status" value="1"/>
</dbReference>
<keyword evidence="2" id="KW-0808">Transferase</keyword>
<dbReference type="InterPro" id="IPR054703">
    <property type="entry name" value="Mop-rel"/>
</dbReference>
<comment type="caution">
    <text evidence="2">The sequence shown here is derived from an EMBL/GenBank/DDBJ whole genome shotgun (WGS) entry which is preliminary data.</text>
</comment>
<dbReference type="Pfam" id="PF12804">
    <property type="entry name" value="NTP_transf_3"/>
    <property type="match status" value="1"/>
</dbReference>
<name>A0A7C4EI54_9BACT</name>
<reference evidence="2" key="1">
    <citation type="journal article" date="2020" name="mSystems">
        <title>Genome- and Community-Level Interaction Insights into Carbon Utilization and Element Cycling Functions of Hydrothermarchaeota in Hydrothermal Sediment.</title>
        <authorList>
            <person name="Zhou Z."/>
            <person name="Liu Y."/>
            <person name="Xu W."/>
            <person name="Pan J."/>
            <person name="Luo Z.H."/>
            <person name="Li M."/>
        </authorList>
    </citation>
    <scope>NUCLEOTIDE SEQUENCE [LARGE SCALE GENOMIC DNA]</scope>
    <source>
        <strain evidence="2">SpSt-413</strain>
    </source>
</reference>
<gene>
    <name evidence="2" type="ORF">ENR59_06895</name>
</gene>
<proteinExistence type="predicted"/>
<dbReference type="InterPro" id="IPR029044">
    <property type="entry name" value="Nucleotide-diphossugar_trans"/>
</dbReference>
<dbReference type="CDD" id="cd04182">
    <property type="entry name" value="GT_2_like_f"/>
    <property type="match status" value="1"/>
</dbReference>
<dbReference type="InterPro" id="IPR025877">
    <property type="entry name" value="MobA-like_NTP_Trfase"/>
</dbReference>